<reference evidence="1" key="1">
    <citation type="submission" date="2022-04" db="EMBL/GenBank/DDBJ databases">
        <title>Jade perch genome.</title>
        <authorList>
            <person name="Chao B."/>
        </authorList>
    </citation>
    <scope>NUCLEOTIDE SEQUENCE</scope>
    <source>
        <strain evidence="1">CB-2022</strain>
    </source>
</reference>
<accession>A0ACB8WDZ3</accession>
<organism evidence="1 2">
    <name type="scientific">Scortum barcoo</name>
    <name type="common">barcoo grunter</name>
    <dbReference type="NCBI Taxonomy" id="214431"/>
    <lineage>
        <taxon>Eukaryota</taxon>
        <taxon>Metazoa</taxon>
        <taxon>Chordata</taxon>
        <taxon>Craniata</taxon>
        <taxon>Vertebrata</taxon>
        <taxon>Euteleostomi</taxon>
        <taxon>Actinopterygii</taxon>
        <taxon>Neopterygii</taxon>
        <taxon>Teleostei</taxon>
        <taxon>Neoteleostei</taxon>
        <taxon>Acanthomorphata</taxon>
        <taxon>Eupercaria</taxon>
        <taxon>Centrarchiformes</taxon>
        <taxon>Terapontoidei</taxon>
        <taxon>Terapontidae</taxon>
        <taxon>Scortum</taxon>
    </lineage>
</organism>
<proteinExistence type="predicted"/>
<name>A0ACB8WDZ3_9TELE</name>
<evidence type="ECO:0000313" key="2">
    <source>
        <dbReference type="Proteomes" id="UP000831701"/>
    </source>
</evidence>
<sequence>MRGSSSGDRGAGWTEGEGRRRRRSRALLLCSRGSDTLQGEDGCQRFKDTLLTLFGNRNTFFKTKSSQLSAMDPDNNMCHDKHHIDSNKSPMISAIMFALGIFGNVAALVILEIQRRRSARSNDTRRRSLFHVLITSLVLTDLAGTCLVTPLVQLSYARNTTMVGMSPVTQSVCKYFAVSMTFFS</sequence>
<dbReference type="Proteomes" id="UP000831701">
    <property type="component" value="Chromosome 11"/>
</dbReference>
<comment type="caution">
    <text evidence="1">The sequence shown here is derived from an EMBL/GenBank/DDBJ whole genome shotgun (WGS) entry which is preliminary data.</text>
</comment>
<evidence type="ECO:0000313" key="1">
    <source>
        <dbReference type="EMBL" id="KAI3366047.1"/>
    </source>
</evidence>
<protein>
    <submittedName>
        <fullName evidence="1">Uncharacterized protein</fullName>
    </submittedName>
</protein>
<keyword evidence="2" id="KW-1185">Reference proteome</keyword>
<gene>
    <name evidence="1" type="ORF">L3Q82_009882</name>
</gene>
<dbReference type="EMBL" id="CM041541">
    <property type="protein sequence ID" value="KAI3366047.1"/>
    <property type="molecule type" value="Genomic_DNA"/>
</dbReference>